<protein>
    <submittedName>
        <fullName evidence="1">Uncharacterized protein</fullName>
    </submittedName>
</protein>
<accession>A0ACB8CMS3</accession>
<dbReference type="Proteomes" id="UP000821865">
    <property type="component" value="Chromosome 6"/>
</dbReference>
<gene>
    <name evidence="1" type="ORF">HPB49_021186</name>
</gene>
<evidence type="ECO:0000313" key="2">
    <source>
        <dbReference type="Proteomes" id="UP000821865"/>
    </source>
</evidence>
<dbReference type="EMBL" id="CM023475">
    <property type="protein sequence ID" value="KAH7946182.1"/>
    <property type="molecule type" value="Genomic_DNA"/>
</dbReference>
<comment type="caution">
    <text evidence="1">The sequence shown here is derived from an EMBL/GenBank/DDBJ whole genome shotgun (WGS) entry which is preliminary data.</text>
</comment>
<organism evidence="1 2">
    <name type="scientific">Dermacentor silvarum</name>
    <name type="common">Tick</name>
    <dbReference type="NCBI Taxonomy" id="543639"/>
    <lineage>
        <taxon>Eukaryota</taxon>
        <taxon>Metazoa</taxon>
        <taxon>Ecdysozoa</taxon>
        <taxon>Arthropoda</taxon>
        <taxon>Chelicerata</taxon>
        <taxon>Arachnida</taxon>
        <taxon>Acari</taxon>
        <taxon>Parasitiformes</taxon>
        <taxon>Ixodida</taxon>
        <taxon>Ixodoidea</taxon>
        <taxon>Ixodidae</taxon>
        <taxon>Rhipicephalinae</taxon>
        <taxon>Dermacentor</taxon>
    </lineage>
</organism>
<proteinExistence type="predicted"/>
<keyword evidence="2" id="KW-1185">Reference proteome</keyword>
<evidence type="ECO:0000313" key="1">
    <source>
        <dbReference type="EMBL" id="KAH7946182.1"/>
    </source>
</evidence>
<name>A0ACB8CMS3_DERSI</name>
<reference evidence="1" key="1">
    <citation type="submission" date="2020-05" db="EMBL/GenBank/DDBJ databases">
        <title>Large-scale comparative analyses of tick genomes elucidate their genetic diversity and vector capacities.</title>
        <authorList>
            <person name="Jia N."/>
            <person name="Wang J."/>
            <person name="Shi W."/>
            <person name="Du L."/>
            <person name="Sun Y."/>
            <person name="Zhan W."/>
            <person name="Jiang J."/>
            <person name="Wang Q."/>
            <person name="Zhang B."/>
            <person name="Ji P."/>
            <person name="Sakyi L.B."/>
            <person name="Cui X."/>
            <person name="Yuan T."/>
            <person name="Jiang B."/>
            <person name="Yang W."/>
            <person name="Lam T.T.-Y."/>
            <person name="Chang Q."/>
            <person name="Ding S."/>
            <person name="Wang X."/>
            <person name="Zhu J."/>
            <person name="Ruan X."/>
            <person name="Zhao L."/>
            <person name="Wei J."/>
            <person name="Que T."/>
            <person name="Du C."/>
            <person name="Cheng J."/>
            <person name="Dai P."/>
            <person name="Han X."/>
            <person name="Huang E."/>
            <person name="Gao Y."/>
            <person name="Liu J."/>
            <person name="Shao H."/>
            <person name="Ye R."/>
            <person name="Li L."/>
            <person name="Wei W."/>
            <person name="Wang X."/>
            <person name="Wang C."/>
            <person name="Yang T."/>
            <person name="Huo Q."/>
            <person name="Li W."/>
            <person name="Guo W."/>
            <person name="Chen H."/>
            <person name="Zhou L."/>
            <person name="Ni X."/>
            <person name="Tian J."/>
            <person name="Zhou Y."/>
            <person name="Sheng Y."/>
            <person name="Liu T."/>
            <person name="Pan Y."/>
            <person name="Xia L."/>
            <person name="Li J."/>
            <person name="Zhao F."/>
            <person name="Cao W."/>
        </authorList>
    </citation>
    <scope>NUCLEOTIDE SEQUENCE</scope>
    <source>
        <strain evidence="1">Dsil-2018</strain>
    </source>
</reference>
<sequence length="396" mass="43764">MWLKALSALPKQEVSGVTSTALQNHAPPQQDVSEAVQTVSSHRPQQDVVGASIVSSQAPQESCDVRSSAVSSLAPQESGDVSASAVPVLDLQGAGPQPSEHPTAGFCRAVTIRRLIVPRWVRNGSETPAVLDCEYVYNENDLKLVVKWFFNDGAEPVYQWIPEMGVREAFGVLRQRLDDTFSVNSRDAYSQYRAIRILRPTWELSGKYTCVVTSLAGQDARHQHMTIFVPARSFSFNYSNSRPPLDRLPRPQSPELPLSLLCVARGTYPKPVLTLFLLKAGRRRPATEAGLRTFTTATIEDGLFDVALHADAFESHLSSLADLFECVLEIPYSNYVLTRRMSLAHGASKGSRLPFLSLFYIALSICIYITSGPHKRGGEEGVHQTTRDFSEDQRDT</sequence>